<dbReference type="EMBL" id="WMZR01000017">
    <property type="protein sequence ID" value="MTS52368.1"/>
    <property type="molecule type" value="Genomic_DNA"/>
</dbReference>
<dbReference type="InterPro" id="IPR050955">
    <property type="entry name" value="Plant_Biomass_Hydrol_Est"/>
</dbReference>
<dbReference type="Proteomes" id="UP000449193">
    <property type="component" value="Unassembled WGS sequence"/>
</dbReference>
<dbReference type="Proteomes" id="UP000431913">
    <property type="component" value="Unassembled WGS sequence"/>
</dbReference>
<dbReference type="PANTHER" id="PTHR43037:SF5">
    <property type="entry name" value="FERULOYL ESTERASE"/>
    <property type="match status" value="1"/>
</dbReference>
<dbReference type="AlphaFoldDB" id="A0A6I3Q9G7"/>
<reference evidence="4 6" key="1">
    <citation type="journal article" date="2019" name="Nat. Med.">
        <title>A library of human gut bacterial isolates paired with longitudinal multiomics data enables mechanistic microbiome research.</title>
        <authorList>
            <person name="Poyet M."/>
            <person name="Groussin M."/>
            <person name="Gibbons S.M."/>
            <person name="Avila-Pacheco J."/>
            <person name="Jiang X."/>
            <person name="Kearney S.M."/>
            <person name="Perrotta A.R."/>
            <person name="Berdy B."/>
            <person name="Zhao S."/>
            <person name="Lieberman T.D."/>
            <person name="Swanson P.K."/>
            <person name="Smith M."/>
            <person name="Roesemann S."/>
            <person name="Alexander J.E."/>
            <person name="Rich S.A."/>
            <person name="Livny J."/>
            <person name="Vlamakis H."/>
            <person name="Clish C."/>
            <person name="Bullock K."/>
            <person name="Deik A."/>
            <person name="Scott J."/>
            <person name="Pierce K.A."/>
            <person name="Xavier R.J."/>
            <person name="Alm E.J."/>
        </authorList>
    </citation>
    <scope>NUCLEOTIDE SEQUENCE [LARGE SCALE GENOMIC DNA]</scope>
    <source>
        <strain evidence="4 6">BIOML-A7</strain>
    </source>
</reference>
<dbReference type="PANTHER" id="PTHR43037">
    <property type="entry name" value="UNNAMED PRODUCT-RELATED"/>
    <property type="match status" value="1"/>
</dbReference>
<dbReference type="SUPFAM" id="SSF53474">
    <property type="entry name" value="alpha/beta-Hydrolases"/>
    <property type="match status" value="1"/>
</dbReference>
<protein>
    <recommendedName>
        <fullName evidence="7">Poly(3-hydroxybutyrate) depolymerase</fullName>
    </recommendedName>
</protein>
<dbReference type="Gene3D" id="3.40.50.1820">
    <property type="entry name" value="alpha/beta hydrolase"/>
    <property type="match status" value="1"/>
</dbReference>
<evidence type="ECO:0000256" key="2">
    <source>
        <dbReference type="ARBA" id="ARBA00022801"/>
    </source>
</evidence>
<dbReference type="GO" id="GO:0016787">
    <property type="term" value="F:hydrolase activity"/>
    <property type="evidence" value="ECO:0007669"/>
    <property type="project" value="UniProtKB-KW"/>
</dbReference>
<evidence type="ECO:0000313" key="5">
    <source>
        <dbReference type="Proteomes" id="UP000431913"/>
    </source>
</evidence>
<keyword evidence="2" id="KW-0378">Hydrolase</keyword>
<sequence>MKIKLRPGTPDDANRDYLPESIKGSDIVVNENGNNSQPYPEGLREVTGTLADGVEDRWYEYVPAGYDGTQKVPLVVGVHGGLMTGWGHAIYTSWTLAADRDGFICVFPDAHSQRMWTVEGVFDNWNPNDAPDLPVQLAPKSWQENHDMKFLEALIGRMKETYNIDEGRVFMQGMSMGNLMTSMFARYKGRLLAGAAGSGGPTQPKLLFDEDGKIRNLGGPLAIWQSRPEKNGLPPGGHYDEATVNKYARFYWMKVNECDPIPQIHIEGEHNMAFYKGKKADLVYLDIKNRDHGQTLDEAFLYWDYLFSGIHREPDGTVVRGESVRPRVGDAFAMAFSAGYRTCWFENRLRPLAAAPVQWQKLKYHGLNGGQIVRGDYLCVPLSFLAKAVGAEYLPGEDALTVTLKLPDGREVQFARGSIGCIVDDTLRSMYCEALHREGELLVSVEWFCKYLFNYHVSTCNGVVYVTDHFVDLSFFMADLIKDLFAGNAMPEDFTNIVIE</sequence>
<gene>
    <name evidence="3" type="ORF">FYJ76_13240</name>
    <name evidence="4" type="ORF">GMD52_12570</name>
</gene>
<organism evidence="4 6">
    <name type="scientific">Ruthenibacterium lactatiformans</name>
    <dbReference type="NCBI Taxonomy" id="1550024"/>
    <lineage>
        <taxon>Bacteria</taxon>
        <taxon>Bacillati</taxon>
        <taxon>Bacillota</taxon>
        <taxon>Clostridia</taxon>
        <taxon>Eubacteriales</taxon>
        <taxon>Oscillospiraceae</taxon>
        <taxon>Ruthenibacterium</taxon>
    </lineage>
</organism>
<keyword evidence="1" id="KW-0732">Signal</keyword>
<name>A0A6I3Q9G7_9FIRM</name>
<evidence type="ECO:0000313" key="4">
    <source>
        <dbReference type="EMBL" id="MTS52368.1"/>
    </source>
</evidence>
<comment type="caution">
    <text evidence="4">The sequence shown here is derived from an EMBL/GenBank/DDBJ whole genome shotgun (WGS) entry which is preliminary data.</text>
</comment>
<proteinExistence type="predicted"/>
<dbReference type="InterPro" id="IPR029058">
    <property type="entry name" value="AB_hydrolase_fold"/>
</dbReference>
<evidence type="ECO:0000313" key="6">
    <source>
        <dbReference type="Proteomes" id="UP000449193"/>
    </source>
</evidence>
<accession>A0A6I3Q9G7</accession>
<evidence type="ECO:0000256" key="1">
    <source>
        <dbReference type="ARBA" id="ARBA00022729"/>
    </source>
</evidence>
<reference evidence="3 5" key="2">
    <citation type="submission" date="2019-08" db="EMBL/GenBank/DDBJ databases">
        <title>In-depth cultivation of the pig gut microbiome towards novel bacterial diversity and tailored functional studies.</title>
        <authorList>
            <person name="Wylensek D."/>
            <person name="Hitch T.C.A."/>
            <person name="Clavel T."/>
        </authorList>
    </citation>
    <scope>NUCLEOTIDE SEQUENCE [LARGE SCALE GENOMIC DNA]</scope>
    <source>
        <strain evidence="3 5">WCA3-601-WT-6J</strain>
    </source>
</reference>
<dbReference type="RefSeq" id="WP_154523415.1">
    <property type="nucleotide sequence ID" value="NZ_CATXDA010000002.1"/>
</dbReference>
<evidence type="ECO:0000313" key="3">
    <source>
        <dbReference type="EMBL" id="MST92881.1"/>
    </source>
</evidence>
<evidence type="ECO:0008006" key="7">
    <source>
        <dbReference type="Google" id="ProtNLM"/>
    </source>
</evidence>
<dbReference type="EMBL" id="VUNJ01000016">
    <property type="protein sequence ID" value="MST92881.1"/>
    <property type="molecule type" value="Genomic_DNA"/>
</dbReference>